<gene>
    <name evidence="1" type="ORF">EOS_33010</name>
</gene>
<dbReference type="Pfam" id="PF17419">
    <property type="entry name" value="MauJ"/>
    <property type="match status" value="1"/>
</dbReference>
<name>A0A0J1CN41_9BURK</name>
<protein>
    <submittedName>
        <fullName evidence="1">Uncharacterized protein</fullName>
    </submittedName>
</protein>
<dbReference type="InterPro" id="IPR035383">
    <property type="entry name" value="MauJ"/>
</dbReference>
<evidence type="ECO:0000313" key="1">
    <source>
        <dbReference type="EMBL" id="KLU21964.1"/>
    </source>
</evidence>
<reference evidence="1 2" key="1">
    <citation type="journal article" date="2015" name="Genome Announc.">
        <title>Draft Genome Sequence of Burkholderia sp. Strain PML1(12), an Ectomycorrhizosphere-Inhabiting Bacterium with Effective Mineral-Weathering Ability.</title>
        <authorList>
            <person name="Uroz S."/>
            <person name="Oger P."/>
        </authorList>
    </citation>
    <scope>NUCLEOTIDE SEQUENCE [LARGE SCALE GENOMIC DNA]</scope>
    <source>
        <strain evidence="2">PML1(12)</strain>
    </source>
</reference>
<sequence length="441" mass="49056">MAGPYVPHYVGDAVDKKLRSRLGWLTAGVATSIPWPPSDVWVTYDGDDFILRGSKRNEQPSPPGITIACDRDNVDDALAKVYRFTSILGWYKCGFVDVSGYTYGSHPMLYGDPRNVYSSTGTMSAKSFNCNHMPIVRDERARKALGFYREGSRLRHVHDNYSFLSFHKVIESQFANGRTKGQWINANLDNLTDDRAVARIAELRASGLNVGDHLFESGRCAVAHASLHGEIVDPDIPADRRRISSDLCVMEALARYYVGRELQIENDRETYANRNRLAPWRGLMEAASLAQLEAGEVPETVDQLDGHQVSLGLWPDGPIPGLEAMTMRVEAIGAGAVRVVLLNERLTIVLPFVLDFRHGRAHTQLEEGGLCHTPQNRPDEADVRAYSTYFYNVLGNGIAELQIANLQPVDCEVVIPVNIVPPIPQQAIEEQVERFRQQGAA</sequence>
<dbReference type="Proteomes" id="UP000035963">
    <property type="component" value="Unassembled WGS sequence"/>
</dbReference>
<accession>A0A0J1CN41</accession>
<proteinExistence type="predicted"/>
<dbReference type="OrthoDB" id="9124799at2"/>
<comment type="caution">
    <text evidence="1">The sequence shown here is derived from an EMBL/GenBank/DDBJ whole genome shotgun (WGS) entry which is preliminary data.</text>
</comment>
<organism evidence="1 2">
    <name type="scientific">Caballeronia mineralivorans PML1(12)</name>
    <dbReference type="NCBI Taxonomy" id="908627"/>
    <lineage>
        <taxon>Bacteria</taxon>
        <taxon>Pseudomonadati</taxon>
        <taxon>Pseudomonadota</taxon>
        <taxon>Betaproteobacteria</taxon>
        <taxon>Burkholderiales</taxon>
        <taxon>Burkholderiaceae</taxon>
        <taxon>Caballeronia</taxon>
    </lineage>
</organism>
<keyword evidence="2" id="KW-1185">Reference proteome</keyword>
<dbReference type="AlphaFoldDB" id="A0A0J1CN41"/>
<evidence type="ECO:0000313" key="2">
    <source>
        <dbReference type="Proteomes" id="UP000035963"/>
    </source>
</evidence>
<dbReference type="RefSeq" id="WP_047896413.1">
    <property type="nucleotide sequence ID" value="NZ_AEJF01000194.1"/>
</dbReference>
<dbReference type="PATRIC" id="fig|908627.4.peg.7375"/>
<dbReference type="EMBL" id="AEJF01000194">
    <property type="protein sequence ID" value="KLU21964.1"/>
    <property type="molecule type" value="Genomic_DNA"/>
</dbReference>